<dbReference type="AlphaFoldDB" id="A0A5J4UI63"/>
<evidence type="ECO:0000313" key="1">
    <source>
        <dbReference type="EMBL" id="KAA6370259.1"/>
    </source>
</evidence>
<name>A0A5J4UI63_9EUKA</name>
<organism evidence="1 2">
    <name type="scientific">Streblomastix strix</name>
    <dbReference type="NCBI Taxonomy" id="222440"/>
    <lineage>
        <taxon>Eukaryota</taxon>
        <taxon>Metamonada</taxon>
        <taxon>Preaxostyla</taxon>
        <taxon>Oxymonadida</taxon>
        <taxon>Streblomastigidae</taxon>
        <taxon>Streblomastix</taxon>
    </lineage>
</organism>
<comment type="caution">
    <text evidence="1">The sequence shown here is derived from an EMBL/GenBank/DDBJ whole genome shotgun (WGS) entry which is preliminary data.</text>
</comment>
<protein>
    <submittedName>
        <fullName evidence="1">Uncharacterized protein</fullName>
    </submittedName>
</protein>
<dbReference type="EMBL" id="SNRW01015565">
    <property type="protein sequence ID" value="KAA6370259.1"/>
    <property type="molecule type" value="Genomic_DNA"/>
</dbReference>
<reference evidence="1 2" key="1">
    <citation type="submission" date="2019-03" db="EMBL/GenBank/DDBJ databases">
        <title>Single cell metagenomics reveals metabolic interactions within the superorganism composed of flagellate Streblomastix strix and complex community of Bacteroidetes bacteria on its surface.</title>
        <authorList>
            <person name="Treitli S.C."/>
            <person name="Kolisko M."/>
            <person name="Husnik F."/>
            <person name="Keeling P."/>
            <person name="Hampl V."/>
        </authorList>
    </citation>
    <scope>NUCLEOTIDE SEQUENCE [LARGE SCALE GENOMIC DNA]</scope>
    <source>
        <strain evidence="1">ST1C</strain>
    </source>
</reference>
<gene>
    <name evidence="1" type="ORF">EZS28_034214</name>
</gene>
<proteinExistence type="predicted"/>
<dbReference type="Proteomes" id="UP000324800">
    <property type="component" value="Unassembled WGS sequence"/>
</dbReference>
<evidence type="ECO:0000313" key="2">
    <source>
        <dbReference type="Proteomes" id="UP000324800"/>
    </source>
</evidence>
<accession>A0A5J4UI63</accession>
<sequence>MTTYVKEINAIYYELFRFEQVFKNFQDQKIMIYSDKTTAVYDIGKWKAKESLTEGINQVFYVWKRLKLQITTTHIPGKLNSTTDSLSRQCRSEYYSLKDIIIQMISKTWNYMPEIDIFAVQHNKLLNNYATVDLNDRWTHFHNAFNQKRNKVKLYAHTPIPREFFEMGQRMKAIDQKLPPGNLGAFILDMQQKQEEICQ</sequence>